<organism evidence="1 2">
    <name type="scientific">Iris pallida</name>
    <name type="common">Sweet iris</name>
    <dbReference type="NCBI Taxonomy" id="29817"/>
    <lineage>
        <taxon>Eukaryota</taxon>
        <taxon>Viridiplantae</taxon>
        <taxon>Streptophyta</taxon>
        <taxon>Embryophyta</taxon>
        <taxon>Tracheophyta</taxon>
        <taxon>Spermatophyta</taxon>
        <taxon>Magnoliopsida</taxon>
        <taxon>Liliopsida</taxon>
        <taxon>Asparagales</taxon>
        <taxon>Iridaceae</taxon>
        <taxon>Iridoideae</taxon>
        <taxon>Irideae</taxon>
        <taxon>Iris</taxon>
    </lineage>
</organism>
<name>A0AAX6G0C0_IRIPA</name>
<reference evidence="1" key="1">
    <citation type="journal article" date="2023" name="GigaByte">
        <title>Genome assembly of the bearded iris, Iris pallida Lam.</title>
        <authorList>
            <person name="Bruccoleri R.E."/>
            <person name="Oakeley E.J."/>
            <person name="Faust A.M.E."/>
            <person name="Altorfer M."/>
            <person name="Dessus-Babus S."/>
            <person name="Burckhardt D."/>
            <person name="Oertli M."/>
            <person name="Naumann U."/>
            <person name="Petersen F."/>
            <person name="Wong J."/>
        </authorList>
    </citation>
    <scope>NUCLEOTIDE SEQUENCE</scope>
    <source>
        <strain evidence="1">GSM-AAB239-AS_SAM_17_03QT</strain>
    </source>
</reference>
<protein>
    <submittedName>
        <fullName evidence="1">Basic proline-rich protein-like</fullName>
    </submittedName>
</protein>
<evidence type="ECO:0000313" key="1">
    <source>
        <dbReference type="EMBL" id="KAJ6821982.1"/>
    </source>
</evidence>
<dbReference type="Proteomes" id="UP001140949">
    <property type="component" value="Unassembled WGS sequence"/>
</dbReference>
<dbReference type="EMBL" id="JANAVB010024799">
    <property type="protein sequence ID" value="KAJ6821982.1"/>
    <property type="molecule type" value="Genomic_DNA"/>
</dbReference>
<proteinExistence type="predicted"/>
<comment type="caution">
    <text evidence="1">The sequence shown here is derived from an EMBL/GenBank/DDBJ whole genome shotgun (WGS) entry which is preliminary data.</text>
</comment>
<evidence type="ECO:0000313" key="2">
    <source>
        <dbReference type="Proteomes" id="UP001140949"/>
    </source>
</evidence>
<accession>A0AAX6G0C0</accession>
<gene>
    <name evidence="1" type="ORF">M6B38_130415</name>
</gene>
<keyword evidence="2" id="KW-1185">Reference proteome</keyword>
<sequence length="63" mass="6988">MLGVVSNVYKYIYTYIYIYIYRPLPLRLGLRPPPSGTGRAPSLRLFQAAPPSAVAPLPSPTPR</sequence>
<dbReference type="AlphaFoldDB" id="A0AAX6G0C0"/>
<reference evidence="1" key="2">
    <citation type="submission" date="2023-04" db="EMBL/GenBank/DDBJ databases">
        <authorList>
            <person name="Bruccoleri R.E."/>
            <person name="Oakeley E.J."/>
            <person name="Faust A.-M."/>
            <person name="Dessus-Babus S."/>
            <person name="Altorfer M."/>
            <person name="Burckhardt D."/>
            <person name="Oertli M."/>
            <person name="Naumann U."/>
            <person name="Petersen F."/>
            <person name="Wong J."/>
        </authorList>
    </citation>
    <scope>NUCLEOTIDE SEQUENCE</scope>
    <source>
        <strain evidence="1">GSM-AAB239-AS_SAM_17_03QT</strain>
        <tissue evidence="1">Leaf</tissue>
    </source>
</reference>